<dbReference type="GeneID" id="5727536"/>
<dbReference type="STRING" id="3055.A0A2K3E1G3"/>
<name>A0A2K3E1G3_CHLRE</name>
<dbReference type="GO" id="GO:0005634">
    <property type="term" value="C:nucleus"/>
    <property type="evidence" value="ECO:0000318"/>
    <property type="project" value="GO_Central"/>
</dbReference>
<proteinExistence type="inferred from homology"/>
<protein>
    <recommendedName>
        <fullName evidence="7">Importin subunit alpha</fullName>
    </recommendedName>
</protein>
<evidence type="ECO:0000256" key="2">
    <source>
        <dbReference type="ARBA" id="ARBA00022448"/>
    </source>
</evidence>
<dbReference type="Proteomes" id="UP000006906">
    <property type="component" value="Chromosome 2"/>
</dbReference>
<accession>A0A2K3E1G3</accession>
<dbReference type="InterPro" id="IPR016024">
    <property type="entry name" value="ARM-type_fold"/>
</dbReference>
<dbReference type="EMBL" id="CM008963">
    <property type="protein sequence ID" value="PNW86628.1"/>
    <property type="molecule type" value="Genomic_DNA"/>
</dbReference>
<keyword evidence="2" id="KW-0813">Transport</keyword>
<dbReference type="AlphaFoldDB" id="A0A2K3E1G3"/>
<comment type="similarity">
    <text evidence="1">Belongs to the importin alpha family.</text>
</comment>
<dbReference type="PaxDb" id="3055-EDP06786"/>
<dbReference type="Gene3D" id="1.25.10.10">
    <property type="entry name" value="Leucine-rich Repeat Variant"/>
    <property type="match status" value="1"/>
</dbReference>
<dbReference type="SMART" id="SM00185">
    <property type="entry name" value="ARM"/>
    <property type="match status" value="6"/>
</dbReference>
<dbReference type="InterPro" id="IPR011989">
    <property type="entry name" value="ARM-like"/>
</dbReference>
<dbReference type="GO" id="GO:0008139">
    <property type="term" value="F:nuclear localization sequence binding"/>
    <property type="evidence" value="ECO:0000318"/>
    <property type="project" value="GO_Central"/>
</dbReference>
<gene>
    <name evidence="5" type="ORF">CHLRE_02g094350v5</name>
</gene>
<sequence length="721" mass="72770">MGCGASSAKGAALSPSPGEPGLGSGKQTSPPSTSKKDSAATIEDKPTQADGSASAVSANGASSTAVHSGAPPPSTPPVAESASPAQSGQAVAALLSLVGAVPGSGGGASDAADEPPPRAPSQQATPAPAPLAKRPSGSGSTPPPPQSQSSVGKLPPLMTKPSKSSLPPIGGSRGSSTGSVPPQLPAVSSANDASTRPALLVPRLGPGPIACLAAPARSRSQSGGGQPSAAALEAQVAQLSSRAGPDAQCVAAARIREALCSRNPPVQALLDAGVAAPLVRLVKEGPAAARVDAAWAMVNIAASSEYAHAEALCNETATEVLVEVLGGGKQRQSNAGGSSSSGAASTSGSDSALAELSLWALGNIAGAMHPGMRTQALAVDVLDAGALRAVLTVMEREAAGASTSAPVASPLLRVATWCLHNLAKHKREKEMVDSIPVVTKLLVEAADTEVLTCAAWVLAFLGSNEDNKSHIKQALSALPRLVQWVREASSSLATPSLLSVGTMCTGYMRALDYSEQVVEAGGVPAMLSYLQRAAAGGLAAARRAMVKEALFALSNVAGANCATVRAMLDAGVFPAVIDLLRQASGDDEILNECLYVLTNPWDPLVGADVPTSQALVASGILEELHGLLDPAAPGDRLSLLLKGLGDGLKRGQQLMTYEANMRLVDHGPEAAAAMPAVQNPVVTLYVKLGTVQRIEALNSHTDEEVHTRANGIITVLRFFME</sequence>
<evidence type="ECO:0000256" key="3">
    <source>
        <dbReference type="ARBA" id="ARBA00022927"/>
    </source>
</evidence>
<evidence type="ECO:0000256" key="4">
    <source>
        <dbReference type="SAM" id="MobiDB-lite"/>
    </source>
</evidence>
<dbReference type="ExpressionAtlas" id="A0A2K3E1G3">
    <property type="expression patterns" value="baseline"/>
</dbReference>
<dbReference type="KEGG" id="cre:CHLRE_02g094350v5"/>
<keyword evidence="6" id="KW-1185">Reference proteome</keyword>
<dbReference type="PANTHER" id="PTHR23316">
    <property type="entry name" value="IMPORTIN ALPHA"/>
    <property type="match status" value="1"/>
</dbReference>
<feature type="compositionally biased region" description="Basic and acidic residues" evidence="4">
    <location>
        <begin position="34"/>
        <end position="47"/>
    </location>
</feature>
<dbReference type="InParanoid" id="A0A2K3E1G3"/>
<dbReference type="GO" id="GO:0006607">
    <property type="term" value="P:NLS-bearing protein import into nucleus"/>
    <property type="evidence" value="ECO:0000318"/>
    <property type="project" value="GO_Central"/>
</dbReference>
<feature type="compositionally biased region" description="Low complexity" evidence="4">
    <location>
        <begin position="85"/>
        <end position="101"/>
    </location>
</feature>
<dbReference type="GO" id="GO:0061608">
    <property type="term" value="F:nuclear import signal receptor activity"/>
    <property type="evidence" value="ECO:0000318"/>
    <property type="project" value="GO_Central"/>
</dbReference>
<dbReference type="OMA" id="NIAGAMH"/>
<feature type="compositionally biased region" description="Low complexity" evidence="4">
    <location>
        <begin position="51"/>
        <end position="66"/>
    </location>
</feature>
<reference evidence="5 6" key="1">
    <citation type="journal article" date="2007" name="Science">
        <title>The Chlamydomonas genome reveals the evolution of key animal and plant functions.</title>
        <authorList>
            <person name="Merchant S.S."/>
            <person name="Prochnik S.E."/>
            <person name="Vallon O."/>
            <person name="Harris E.H."/>
            <person name="Karpowicz S.J."/>
            <person name="Witman G.B."/>
            <person name="Terry A."/>
            <person name="Salamov A."/>
            <person name="Fritz-Laylin L.K."/>
            <person name="Marechal-Drouard L."/>
            <person name="Marshall W.F."/>
            <person name="Qu L.H."/>
            <person name="Nelson D.R."/>
            <person name="Sanderfoot A.A."/>
            <person name="Spalding M.H."/>
            <person name="Kapitonov V.V."/>
            <person name="Ren Q."/>
            <person name="Ferris P."/>
            <person name="Lindquist E."/>
            <person name="Shapiro H."/>
            <person name="Lucas S.M."/>
            <person name="Grimwood J."/>
            <person name="Schmutz J."/>
            <person name="Cardol P."/>
            <person name="Cerutti H."/>
            <person name="Chanfreau G."/>
            <person name="Chen C.L."/>
            <person name="Cognat V."/>
            <person name="Croft M.T."/>
            <person name="Dent R."/>
            <person name="Dutcher S."/>
            <person name="Fernandez E."/>
            <person name="Fukuzawa H."/>
            <person name="Gonzalez-Ballester D."/>
            <person name="Gonzalez-Halphen D."/>
            <person name="Hallmann A."/>
            <person name="Hanikenne M."/>
            <person name="Hippler M."/>
            <person name="Inwood W."/>
            <person name="Jabbari K."/>
            <person name="Kalanon M."/>
            <person name="Kuras R."/>
            <person name="Lefebvre P.A."/>
            <person name="Lemaire S.D."/>
            <person name="Lobanov A.V."/>
            <person name="Lohr M."/>
            <person name="Manuell A."/>
            <person name="Meier I."/>
            <person name="Mets L."/>
            <person name="Mittag M."/>
            <person name="Mittelmeier T."/>
            <person name="Moroney J.V."/>
            <person name="Moseley J."/>
            <person name="Napoli C."/>
            <person name="Nedelcu A.M."/>
            <person name="Niyogi K."/>
            <person name="Novoselov S.V."/>
            <person name="Paulsen I.T."/>
            <person name="Pazour G."/>
            <person name="Purton S."/>
            <person name="Ral J.P."/>
            <person name="Riano-Pachon D.M."/>
            <person name="Riekhof W."/>
            <person name="Rymarquis L."/>
            <person name="Schroda M."/>
            <person name="Stern D."/>
            <person name="Umen J."/>
            <person name="Willows R."/>
            <person name="Wilson N."/>
            <person name="Zimmer S.L."/>
            <person name="Allmer J."/>
            <person name="Balk J."/>
            <person name="Bisova K."/>
            <person name="Chen C.J."/>
            <person name="Elias M."/>
            <person name="Gendler K."/>
            <person name="Hauser C."/>
            <person name="Lamb M.R."/>
            <person name="Ledford H."/>
            <person name="Long J.C."/>
            <person name="Minagawa J."/>
            <person name="Page M.D."/>
            <person name="Pan J."/>
            <person name="Pootakham W."/>
            <person name="Roje S."/>
            <person name="Rose A."/>
            <person name="Stahlberg E."/>
            <person name="Terauchi A.M."/>
            <person name="Yang P."/>
            <person name="Ball S."/>
            <person name="Bowler C."/>
            <person name="Dieckmann C.L."/>
            <person name="Gladyshev V.N."/>
            <person name="Green P."/>
            <person name="Jorgensen R."/>
            <person name="Mayfield S."/>
            <person name="Mueller-Roeber B."/>
            <person name="Rajamani S."/>
            <person name="Sayre R.T."/>
            <person name="Brokstein P."/>
            <person name="Dubchak I."/>
            <person name="Goodstein D."/>
            <person name="Hornick L."/>
            <person name="Huang Y.W."/>
            <person name="Jhaveri J."/>
            <person name="Luo Y."/>
            <person name="Martinez D."/>
            <person name="Ngau W.C."/>
            <person name="Otillar B."/>
            <person name="Poliakov A."/>
            <person name="Porter A."/>
            <person name="Szajkowski L."/>
            <person name="Werner G."/>
            <person name="Zhou K."/>
            <person name="Grigoriev I.V."/>
            <person name="Rokhsar D.S."/>
            <person name="Grossman A.R."/>
        </authorList>
    </citation>
    <scope>NUCLEOTIDE SEQUENCE [LARGE SCALE GENOMIC DNA]</scope>
    <source>
        <strain evidence="6">CC-503</strain>
    </source>
</reference>
<dbReference type="RefSeq" id="XP_001701811.2">
    <property type="nucleotide sequence ID" value="XM_001701759.2"/>
</dbReference>
<dbReference type="Pfam" id="PF00514">
    <property type="entry name" value="Arm"/>
    <property type="match status" value="1"/>
</dbReference>
<dbReference type="InterPro" id="IPR000225">
    <property type="entry name" value="Armadillo"/>
</dbReference>
<dbReference type="SUPFAM" id="SSF48371">
    <property type="entry name" value="ARM repeat"/>
    <property type="match status" value="1"/>
</dbReference>
<dbReference type="Gramene" id="PNW86628">
    <property type="protein sequence ID" value="PNW86628"/>
    <property type="gene ID" value="CHLRE_02g094350v5"/>
</dbReference>
<evidence type="ECO:0000313" key="5">
    <source>
        <dbReference type="EMBL" id="PNW86628.1"/>
    </source>
</evidence>
<feature type="region of interest" description="Disordered" evidence="4">
    <location>
        <begin position="1"/>
        <end position="193"/>
    </location>
</feature>
<evidence type="ECO:0000313" key="6">
    <source>
        <dbReference type="Proteomes" id="UP000006906"/>
    </source>
</evidence>
<organism evidence="5 6">
    <name type="scientific">Chlamydomonas reinhardtii</name>
    <name type="common">Chlamydomonas smithii</name>
    <dbReference type="NCBI Taxonomy" id="3055"/>
    <lineage>
        <taxon>Eukaryota</taxon>
        <taxon>Viridiplantae</taxon>
        <taxon>Chlorophyta</taxon>
        <taxon>core chlorophytes</taxon>
        <taxon>Chlorophyceae</taxon>
        <taxon>CS clade</taxon>
        <taxon>Chlamydomonadales</taxon>
        <taxon>Chlamydomonadaceae</taxon>
        <taxon>Chlamydomonas</taxon>
    </lineage>
</organism>
<feature type="compositionally biased region" description="Low complexity" evidence="4">
    <location>
        <begin position="120"/>
        <end position="140"/>
    </location>
</feature>
<evidence type="ECO:0000256" key="1">
    <source>
        <dbReference type="ARBA" id="ARBA00010394"/>
    </source>
</evidence>
<feature type="compositionally biased region" description="Polar residues" evidence="4">
    <location>
        <begin position="174"/>
        <end position="193"/>
    </location>
</feature>
<keyword evidence="3" id="KW-0653">Protein transport</keyword>
<evidence type="ECO:0008006" key="7">
    <source>
        <dbReference type="Google" id="ProtNLM"/>
    </source>
</evidence>
<dbReference type="OrthoDB" id="534157at2759"/>